<comment type="subcellular location">
    <subcellularLocation>
        <location evidence="1">Secreted</location>
    </subcellularLocation>
</comment>
<feature type="region of interest" description="Disordered" evidence="3">
    <location>
        <begin position="151"/>
        <end position="255"/>
    </location>
</feature>
<keyword evidence="2" id="KW-0964">Secreted</keyword>
<dbReference type="InterPro" id="IPR050557">
    <property type="entry name" value="RTX_toxin/Mannuronan_C5-epim"/>
</dbReference>
<dbReference type="PANTHER" id="PTHR38340">
    <property type="entry name" value="S-LAYER PROTEIN"/>
    <property type="match status" value="1"/>
</dbReference>
<evidence type="ECO:0000313" key="5">
    <source>
        <dbReference type="EMBL" id="MFC3143216.1"/>
    </source>
</evidence>
<sequence>MATYNIRFYNADPFGILPQDAGQTFTWSGPVDAVGKAIVTDPDSGIGGTTLDDDNAGSERATADISIGGVTSDGSDVDAEEVWTVRDSVTGEEFQVATFEVEDGAAAGYYTITEIPLVAGREYTVLEYDSNPDVTAGDIAFSATDYVAPEHEITGTSGDDTIDGSYLGDAQQDSVDDGFGGGADGNDNTIDAQGGDDVVDAGLGDDTVDGGSGNDSIDGGAGNDSLDGGTGADEITGGAGDDTIEGGTGNDTLYGDGNGGVQALASGDAEYLDWSAQGGDGTNLSGGFSQTTGDMTVSVSFSDTGNNSAQYRVETSDTAYTDGGEPFDPRSNLYLHGDGDGETSQTTLDFSAAPDAGVLDEVRDVSFRLNDIDYAQNNHRDEVTIRAYDADGNPVSVNLTAEGNDTTDDTAGTIRAGNALEDPDDAQGSVLVEIAGPVSRIEIHYSNGLNGTQAIYVSDVHFTTVPDPDAGTMTGNDSIDGGEGDDIIDGGAGNDTLIGGEGSDTLTGGDGSDVYVLHSGSGADVITDFDTGDDDGDGIFNDQIDLGNLTDADGNPVNAWDVTVTDDGKGNAVLNFPGGESLTLMGVDPAQMSGAQALASAGVPCFAEGTLIRTPRGDVPVQNLKVGDKVTTLHHGAQRILWRGARRVDAARLAAEPHNRPVRIPEGLLGNYAPLIVSPQHAMALDERHGFDEPVLVRAKFLAEAPGPVRVAHGRRDVVYHHLLCARHELLLANGCAAESFYPGEEALKMFPPIAQLQLTCLIPQLGLAPTAEVYGPTARPMLRRREALERLDLRLLSLRYRMA</sequence>
<dbReference type="Gene3D" id="2.150.10.10">
    <property type="entry name" value="Serralysin-like metalloprotease, C-terminal"/>
    <property type="match status" value="2"/>
</dbReference>
<dbReference type="SUPFAM" id="SSF51294">
    <property type="entry name" value="Hedgehog/intein (Hint) domain"/>
    <property type="match status" value="1"/>
</dbReference>
<name>A0ABV7GUN7_9RHOB</name>
<feature type="region of interest" description="Disordered" evidence="3">
    <location>
        <begin position="467"/>
        <end position="495"/>
    </location>
</feature>
<dbReference type="RefSeq" id="WP_275633192.1">
    <property type="nucleotide sequence ID" value="NZ_JARGYD010000004.1"/>
</dbReference>
<evidence type="ECO:0000256" key="1">
    <source>
        <dbReference type="ARBA" id="ARBA00004613"/>
    </source>
</evidence>
<gene>
    <name evidence="5" type="ORF">ACFOGP_10875</name>
</gene>
<dbReference type="InterPro" id="IPR028992">
    <property type="entry name" value="Hedgehog/Intein_dom"/>
</dbReference>
<dbReference type="InterPro" id="IPR011049">
    <property type="entry name" value="Serralysin-like_metalloprot_C"/>
</dbReference>
<dbReference type="Proteomes" id="UP001595632">
    <property type="component" value="Unassembled WGS sequence"/>
</dbReference>
<dbReference type="Pfam" id="PF00353">
    <property type="entry name" value="HemolysinCabind"/>
    <property type="match status" value="3"/>
</dbReference>
<evidence type="ECO:0000256" key="3">
    <source>
        <dbReference type="SAM" id="MobiDB-lite"/>
    </source>
</evidence>
<dbReference type="PANTHER" id="PTHR38340:SF1">
    <property type="entry name" value="S-LAYER PROTEIN"/>
    <property type="match status" value="1"/>
</dbReference>
<dbReference type="PROSITE" id="PS00330">
    <property type="entry name" value="HEMOLYSIN_CALCIUM"/>
    <property type="match status" value="6"/>
</dbReference>
<proteinExistence type="predicted"/>
<reference evidence="6" key="1">
    <citation type="journal article" date="2019" name="Int. J. Syst. Evol. Microbiol.">
        <title>The Global Catalogue of Microorganisms (GCM) 10K type strain sequencing project: providing services to taxonomists for standard genome sequencing and annotation.</title>
        <authorList>
            <consortium name="The Broad Institute Genomics Platform"/>
            <consortium name="The Broad Institute Genome Sequencing Center for Infectious Disease"/>
            <person name="Wu L."/>
            <person name="Ma J."/>
        </authorList>
    </citation>
    <scope>NUCLEOTIDE SEQUENCE [LARGE SCALE GENOMIC DNA]</scope>
    <source>
        <strain evidence="6">KCTC 52366</strain>
    </source>
</reference>
<dbReference type="PRINTS" id="PR00313">
    <property type="entry name" value="CABNDNGRPT"/>
</dbReference>
<keyword evidence="6" id="KW-1185">Reference proteome</keyword>
<dbReference type="InterPro" id="IPR018511">
    <property type="entry name" value="Hemolysin-typ_Ca-bd_CS"/>
</dbReference>
<evidence type="ECO:0000313" key="6">
    <source>
        <dbReference type="Proteomes" id="UP001595632"/>
    </source>
</evidence>
<dbReference type="SUPFAM" id="SSF51120">
    <property type="entry name" value="beta-Roll"/>
    <property type="match status" value="2"/>
</dbReference>
<evidence type="ECO:0000256" key="2">
    <source>
        <dbReference type="ARBA" id="ARBA00022525"/>
    </source>
</evidence>
<dbReference type="InterPro" id="IPR001343">
    <property type="entry name" value="Hemolysn_Ca-bd"/>
</dbReference>
<feature type="domain" description="Hedgehog/Intein (Hint)" evidence="4">
    <location>
        <begin position="604"/>
        <end position="744"/>
    </location>
</feature>
<organism evidence="5 6">
    <name type="scientific">Psychromarinibacter halotolerans</name>
    <dbReference type="NCBI Taxonomy" id="1775175"/>
    <lineage>
        <taxon>Bacteria</taxon>
        <taxon>Pseudomonadati</taxon>
        <taxon>Pseudomonadota</taxon>
        <taxon>Alphaproteobacteria</taxon>
        <taxon>Rhodobacterales</taxon>
        <taxon>Paracoccaceae</taxon>
        <taxon>Psychromarinibacter</taxon>
    </lineage>
</organism>
<protein>
    <submittedName>
        <fullName evidence="5">Hint domain-containing protein</fullName>
    </submittedName>
</protein>
<dbReference type="InterPro" id="IPR036844">
    <property type="entry name" value="Hint_dom_sf"/>
</dbReference>
<comment type="caution">
    <text evidence="5">The sequence shown here is derived from an EMBL/GenBank/DDBJ whole genome shotgun (WGS) entry which is preliminary data.</text>
</comment>
<accession>A0ABV7GUN7</accession>
<dbReference type="EMBL" id="JBHRTB010000010">
    <property type="protein sequence ID" value="MFC3143216.1"/>
    <property type="molecule type" value="Genomic_DNA"/>
</dbReference>
<evidence type="ECO:0000259" key="4">
    <source>
        <dbReference type="Pfam" id="PF13403"/>
    </source>
</evidence>
<dbReference type="Gene3D" id="2.170.16.10">
    <property type="entry name" value="Hedgehog/Intein (Hint) domain"/>
    <property type="match status" value="1"/>
</dbReference>
<dbReference type="Pfam" id="PF13403">
    <property type="entry name" value="Hint_2"/>
    <property type="match status" value="1"/>
</dbReference>